<accession>A0ABQ1IZ68</accession>
<dbReference type="InterPro" id="IPR010144">
    <property type="entry name" value="CRISPR-assoc_prot_Csd1-typ"/>
</dbReference>
<keyword evidence="2" id="KW-1185">Reference proteome</keyword>
<dbReference type="RefSeq" id="WP_373286235.1">
    <property type="nucleotide sequence ID" value="NZ_BMKE01000039.1"/>
</dbReference>
<sequence>MILAALSDYYEKLEENEKVASIGYATAPISYALVISSSGKLVDIEDLRDVSGKKLGQGILLCHSKAREPQA</sequence>
<gene>
    <name evidence="1" type="ORF">GCM10011502_29090</name>
</gene>
<evidence type="ECO:0000313" key="2">
    <source>
        <dbReference type="Proteomes" id="UP000646152"/>
    </source>
</evidence>
<dbReference type="EMBL" id="BMKE01000039">
    <property type="protein sequence ID" value="GGB54132.1"/>
    <property type="molecule type" value="Genomic_DNA"/>
</dbReference>
<evidence type="ECO:0008006" key="3">
    <source>
        <dbReference type="Google" id="ProtNLM"/>
    </source>
</evidence>
<organism evidence="1 2">
    <name type="scientific">Oceanisphaera marina</name>
    <dbReference type="NCBI Taxonomy" id="2017550"/>
    <lineage>
        <taxon>Bacteria</taxon>
        <taxon>Pseudomonadati</taxon>
        <taxon>Pseudomonadota</taxon>
        <taxon>Gammaproteobacteria</taxon>
        <taxon>Aeromonadales</taxon>
        <taxon>Aeromonadaceae</taxon>
        <taxon>Oceanisphaera</taxon>
    </lineage>
</organism>
<dbReference type="Proteomes" id="UP000646152">
    <property type="component" value="Unassembled WGS sequence"/>
</dbReference>
<evidence type="ECO:0000313" key="1">
    <source>
        <dbReference type="EMBL" id="GGB54132.1"/>
    </source>
</evidence>
<comment type="caution">
    <text evidence="1">The sequence shown here is derived from an EMBL/GenBank/DDBJ whole genome shotgun (WGS) entry which is preliminary data.</text>
</comment>
<dbReference type="Pfam" id="PF09709">
    <property type="entry name" value="Cas_Csd1"/>
    <property type="match status" value="1"/>
</dbReference>
<name>A0ABQ1IZ68_9GAMM</name>
<proteinExistence type="predicted"/>
<protein>
    <recommendedName>
        <fullName evidence="3">IclR-ED domain-containing protein</fullName>
    </recommendedName>
</protein>
<reference evidence="2" key="1">
    <citation type="journal article" date="2019" name="Int. J. Syst. Evol. Microbiol.">
        <title>The Global Catalogue of Microorganisms (GCM) 10K type strain sequencing project: providing services to taxonomists for standard genome sequencing and annotation.</title>
        <authorList>
            <consortium name="The Broad Institute Genomics Platform"/>
            <consortium name="The Broad Institute Genome Sequencing Center for Infectious Disease"/>
            <person name="Wu L."/>
            <person name="Ma J."/>
        </authorList>
    </citation>
    <scope>NUCLEOTIDE SEQUENCE [LARGE SCALE GENOMIC DNA]</scope>
    <source>
        <strain evidence="2">CGMCC 1.15923</strain>
    </source>
</reference>